<name>A0AAD7SBI5_9TELE</name>
<evidence type="ECO:0000313" key="2">
    <source>
        <dbReference type="EMBL" id="KAJ8399278.1"/>
    </source>
</evidence>
<evidence type="ECO:0000256" key="1">
    <source>
        <dbReference type="SAM" id="MobiDB-lite"/>
    </source>
</evidence>
<feature type="region of interest" description="Disordered" evidence="1">
    <location>
        <begin position="1"/>
        <end position="34"/>
    </location>
</feature>
<accession>A0AAD7SBI5</accession>
<gene>
    <name evidence="2" type="ORF">AAFF_G00413160</name>
</gene>
<feature type="region of interest" description="Disordered" evidence="1">
    <location>
        <begin position="81"/>
        <end position="126"/>
    </location>
</feature>
<comment type="caution">
    <text evidence="2">The sequence shown here is derived from an EMBL/GenBank/DDBJ whole genome shotgun (WGS) entry which is preliminary data.</text>
</comment>
<dbReference type="EMBL" id="JAINUG010000084">
    <property type="protein sequence ID" value="KAJ8399278.1"/>
    <property type="molecule type" value="Genomic_DNA"/>
</dbReference>
<dbReference type="AlphaFoldDB" id="A0AAD7SBI5"/>
<proteinExistence type="predicted"/>
<keyword evidence="3" id="KW-1185">Reference proteome</keyword>
<feature type="compositionally biased region" description="Basic and acidic residues" evidence="1">
    <location>
        <begin position="95"/>
        <end position="115"/>
    </location>
</feature>
<protein>
    <submittedName>
        <fullName evidence="2">Uncharacterized protein</fullName>
    </submittedName>
</protein>
<organism evidence="2 3">
    <name type="scientific">Aldrovandia affinis</name>
    <dbReference type="NCBI Taxonomy" id="143900"/>
    <lineage>
        <taxon>Eukaryota</taxon>
        <taxon>Metazoa</taxon>
        <taxon>Chordata</taxon>
        <taxon>Craniata</taxon>
        <taxon>Vertebrata</taxon>
        <taxon>Euteleostomi</taxon>
        <taxon>Actinopterygii</taxon>
        <taxon>Neopterygii</taxon>
        <taxon>Teleostei</taxon>
        <taxon>Notacanthiformes</taxon>
        <taxon>Halosauridae</taxon>
        <taxon>Aldrovandia</taxon>
    </lineage>
</organism>
<reference evidence="2" key="1">
    <citation type="journal article" date="2023" name="Science">
        <title>Genome structures resolve the early diversification of teleost fishes.</title>
        <authorList>
            <person name="Parey E."/>
            <person name="Louis A."/>
            <person name="Montfort J."/>
            <person name="Bouchez O."/>
            <person name="Roques C."/>
            <person name="Iampietro C."/>
            <person name="Lluch J."/>
            <person name="Castinel A."/>
            <person name="Donnadieu C."/>
            <person name="Desvignes T."/>
            <person name="Floi Bucao C."/>
            <person name="Jouanno E."/>
            <person name="Wen M."/>
            <person name="Mejri S."/>
            <person name="Dirks R."/>
            <person name="Jansen H."/>
            <person name="Henkel C."/>
            <person name="Chen W.J."/>
            <person name="Zahm M."/>
            <person name="Cabau C."/>
            <person name="Klopp C."/>
            <person name="Thompson A.W."/>
            <person name="Robinson-Rechavi M."/>
            <person name="Braasch I."/>
            <person name="Lecointre G."/>
            <person name="Bobe J."/>
            <person name="Postlethwait J.H."/>
            <person name="Berthelot C."/>
            <person name="Roest Crollius H."/>
            <person name="Guiguen Y."/>
        </authorList>
    </citation>
    <scope>NUCLEOTIDE SEQUENCE</scope>
    <source>
        <strain evidence="2">NC1722</strain>
    </source>
</reference>
<feature type="compositionally biased region" description="Polar residues" evidence="1">
    <location>
        <begin position="11"/>
        <end position="20"/>
    </location>
</feature>
<dbReference type="Proteomes" id="UP001221898">
    <property type="component" value="Unassembled WGS sequence"/>
</dbReference>
<evidence type="ECO:0000313" key="3">
    <source>
        <dbReference type="Proteomes" id="UP001221898"/>
    </source>
</evidence>
<sequence>MAMHVGESANKARQTGGSQDRTARVAANEQTLAGNPFKAARSSGLLCYLAPRAVILCQAITLVELMAGGAVAPVRAERPLTPALSGNRIGVRTPELSERGKAAGGGKRDNWRSGERLCGSDQQPEV</sequence>